<keyword evidence="4" id="KW-0808">Transferase</keyword>
<dbReference type="EMBL" id="JAVDQD010000004">
    <property type="protein sequence ID" value="MDR6240112.1"/>
    <property type="molecule type" value="Genomic_DNA"/>
</dbReference>
<reference evidence="11" key="1">
    <citation type="submission" date="2023-07" db="EMBL/GenBank/DDBJ databases">
        <title>Genomic Encyclopedia of Type Strains, Phase IV (KMG-IV): sequencing the most valuable type-strain genomes for metagenomic binning, comparative biology and taxonomic classification.</title>
        <authorList>
            <person name="Goeker M."/>
        </authorList>
    </citation>
    <scope>NUCLEOTIDE SEQUENCE</scope>
    <source>
        <strain evidence="11">DSM 26174</strain>
    </source>
</reference>
<dbReference type="Gene3D" id="3.30.565.10">
    <property type="entry name" value="Histidine kinase-like ATPase, C-terminal domain"/>
    <property type="match status" value="1"/>
</dbReference>
<keyword evidence="9" id="KW-0812">Transmembrane</keyword>
<sequence length="407" mass="46442">MKPKKNKKKNLSFDIYTNTSKIKWGALGISLIIIVASIIYTDVLVEKLQQREKRQIELYAKALEYAMNVSEGESLLFLTEEIITRNSSVPIIWADSYGKPLDSKNISFRSNATESEKEAILKERIKLMKEQHKPIKIVITDDNGVEYDYSYVYYQNSFLLTQLKYYPYVQLSFIAFFGFLAYLAFHYSKLSEQNRVWIGLAKETAHQLGTPLSSLMAWIEYLKIDPDFNNPEVITELEKDTHRLEMITNRFSSIGSVPTLKKEDLVSGIRANVSYLQRRISSKVKIGVQAQPEFIEANINKALFDWVIENLCKNAVDAMAGMGEIKINIFKEDDSKIVIDVTDNGKGIPKTKAGQIFKPGFSTKQRGWGLGLTLVKRIVEQYHKGKIFLKSSEVGKGTTFRIILKGE</sequence>
<evidence type="ECO:0000256" key="6">
    <source>
        <dbReference type="ARBA" id="ARBA00022777"/>
    </source>
</evidence>
<keyword evidence="7" id="KW-0067">ATP-binding</keyword>
<evidence type="ECO:0000256" key="1">
    <source>
        <dbReference type="ARBA" id="ARBA00000085"/>
    </source>
</evidence>
<keyword evidence="5" id="KW-0547">Nucleotide-binding</keyword>
<accession>A0AAE3XPA4</accession>
<dbReference type="InterPro" id="IPR004358">
    <property type="entry name" value="Sig_transdc_His_kin-like_C"/>
</dbReference>
<dbReference type="SUPFAM" id="SSF55874">
    <property type="entry name" value="ATPase domain of HSP90 chaperone/DNA topoisomerase II/histidine kinase"/>
    <property type="match status" value="1"/>
</dbReference>
<keyword evidence="12" id="KW-1185">Reference proteome</keyword>
<dbReference type="GO" id="GO:0005524">
    <property type="term" value="F:ATP binding"/>
    <property type="evidence" value="ECO:0007669"/>
    <property type="project" value="UniProtKB-KW"/>
</dbReference>
<keyword evidence="9" id="KW-1133">Transmembrane helix</keyword>
<dbReference type="AlphaFoldDB" id="A0AAE3XPA4"/>
<evidence type="ECO:0000256" key="9">
    <source>
        <dbReference type="SAM" id="Phobius"/>
    </source>
</evidence>
<gene>
    <name evidence="11" type="ORF">HNQ88_003178</name>
</gene>
<comment type="catalytic activity">
    <reaction evidence="1">
        <text>ATP + protein L-histidine = ADP + protein N-phospho-L-histidine.</text>
        <dbReference type="EC" id="2.7.13.3"/>
    </reaction>
</comment>
<dbReference type="InterPro" id="IPR003594">
    <property type="entry name" value="HATPase_dom"/>
</dbReference>
<comment type="caution">
    <text evidence="11">The sequence shown here is derived from an EMBL/GenBank/DDBJ whole genome shotgun (WGS) entry which is preliminary data.</text>
</comment>
<name>A0AAE3XPA4_9BACT</name>
<dbReference type="PROSITE" id="PS50109">
    <property type="entry name" value="HIS_KIN"/>
    <property type="match status" value="1"/>
</dbReference>
<dbReference type="Pfam" id="PF02518">
    <property type="entry name" value="HATPase_c"/>
    <property type="match status" value="1"/>
</dbReference>
<evidence type="ECO:0000256" key="3">
    <source>
        <dbReference type="ARBA" id="ARBA00022553"/>
    </source>
</evidence>
<dbReference type="InterPro" id="IPR036890">
    <property type="entry name" value="HATPase_C_sf"/>
</dbReference>
<evidence type="ECO:0000256" key="8">
    <source>
        <dbReference type="ARBA" id="ARBA00023012"/>
    </source>
</evidence>
<evidence type="ECO:0000256" key="2">
    <source>
        <dbReference type="ARBA" id="ARBA00012438"/>
    </source>
</evidence>
<dbReference type="PANTHER" id="PTHR43065:SF10">
    <property type="entry name" value="PEROXIDE STRESS-ACTIVATED HISTIDINE KINASE MAK3"/>
    <property type="match status" value="1"/>
</dbReference>
<dbReference type="PANTHER" id="PTHR43065">
    <property type="entry name" value="SENSOR HISTIDINE KINASE"/>
    <property type="match status" value="1"/>
</dbReference>
<proteinExistence type="predicted"/>
<dbReference type="Proteomes" id="UP001185092">
    <property type="component" value="Unassembled WGS sequence"/>
</dbReference>
<dbReference type="GO" id="GO:0000155">
    <property type="term" value="F:phosphorelay sensor kinase activity"/>
    <property type="evidence" value="ECO:0007669"/>
    <property type="project" value="InterPro"/>
</dbReference>
<evidence type="ECO:0000256" key="4">
    <source>
        <dbReference type="ARBA" id="ARBA00022679"/>
    </source>
</evidence>
<feature type="transmembrane region" description="Helical" evidence="9">
    <location>
        <begin position="165"/>
        <end position="185"/>
    </location>
</feature>
<evidence type="ECO:0000259" key="10">
    <source>
        <dbReference type="PROSITE" id="PS50109"/>
    </source>
</evidence>
<dbReference type="CDD" id="cd00082">
    <property type="entry name" value="HisKA"/>
    <property type="match status" value="1"/>
</dbReference>
<dbReference type="SMART" id="SM00387">
    <property type="entry name" value="HATPase_c"/>
    <property type="match status" value="1"/>
</dbReference>
<dbReference type="PRINTS" id="PR00344">
    <property type="entry name" value="BCTRLSENSOR"/>
</dbReference>
<dbReference type="RefSeq" id="WP_309939965.1">
    <property type="nucleotide sequence ID" value="NZ_AP025305.1"/>
</dbReference>
<dbReference type="CDD" id="cd00075">
    <property type="entry name" value="HATPase"/>
    <property type="match status" value="1"/>
</dbReference>
<keyword evidence="8" id="KW-0902">Two-component regulatory system</keyword>
<dbReference type="InterPro" id="IPR003661">
    <property type="entry name" value="HisK_dim/P_dom"/>
</dbReference>
<dbReference type="InterPro" id="IPR005467">
    <property type="entry name" value="His_kinase_dom"/>
</dbReference>
<protein>
    <recommendedName>
        <fullName evidence="2">histidine kinase</fullName>
        <ecNumber evidence="2">2.7.13.3</ecNumber>
    </recommendedName>
</protein>
<evidence type="ECO:0000256" key="5">
    <source>
        <dbReference type="ARBA" id="ARBA00022741"/>
    </source>
</evidence>
<evidence type="ECO:0000313" key="11">
    <source>
        <dbReference type="EMBL" id="MDR6240112.1"/>
    </source>
</evidence>
<organism evidence="11 12">
    <name type="scientific">Aureibacter tunicatorum</name>
    <dbReference type="NCBI Taxonomy" id="866807"/>
    <lineage>
        <taxon>Bacteria</taxon>
        <taxon>Pseudomonadati</taxon>
        <taxon>Bacteroidota</taxon>
        <taxon>Cytophagia</taxon>
        <taxon>Cytophagales</taxon>
        <taxon>Persicobacteraceae</taxon>
        <taxon>Aureibacter</taxon>
    </lineage>
</organism>
<evidence type="ECO:0000313" key="12">
    <source>
        <dbReference type="Proteomes" id="UP001185092"/>
    </source>
</evidence>
<evidence type="ECO:0000256" key="7">
    <source>
        <dbReference type="ARBA" id="ARBA00022840"/>
    </source>
</evidence>
<feature type="domain" description="Histidine kinase" evidence="10">
    <location>
        <begin position="203"/>
        <end position="407"/>
    </location>
</feature>
<keyword evidence="6 11" id="KW-0418">Kinase</keyword>
<keyword evidence="9" id="KW-0472">Membrane</keyword>
<keyword evidence="3" id="KW-0597">Phosphoprotein</keyword>
<feature type="transmembrane region" description="Helical" evidence="9">
    <location>
        <begin position="21"/>
        <end position="40"/>
    </location>
</feature>
<dbReference type="EC" id="2.7.13.3" evidence="2"/>